<protein>
    <submittedName>
        <fullName evidence="3">Uncharacterized protein</fullName>
    </submittedName>
</protein>
<dbReference type="OrthoDB" id="2145765at2759"/>
<evidence type="ECO:0000313" key="3">
    <source>
        <dbReference type="EMBL" id="CAH1164631.1"/>
    </source>
</evidence>
<reference evidence="3" key="2">
    <citation type="submission" date="2022-10" db="EMBL/GenBank/DDBJ databases">
        <authorList>
            <consortium name="ENA_rothamsted_submissions"/>
            <consortium name="culmorum"/>
            <person name="King R."/>
        </authorList>
    </citation>
    <scope>NUCLEOTIDE SEQUENCE</scope>
</reference>
<evidence type="ECO:0000256" key="2">
    <source>
        <dbReference type="SAM" id="MobiDB-lite"/>
    </source>
</evidence>
<dbReference type="EMBL" id="OU896710">
    <property type="protein sequence ID" value="CAH1164631.1"/>
    <property type="molecule type" value="Genomic_DNA"/>
</dbReference>
<feature type="coiled-coil region" evidence="1">
    <location>
        <begin position="60"/>
        <end position="94"/>
    </location>
</feature>
<gene>
    <name evidence="3" type="ORF">PHAECO_LOCUS8196</name>
</gene>
<keyword evidence="4" id="KW-1185">Reference proteome</keyword>
<sequence length="114" mass="13177">MPIFGSIFSPKKPPNRKRHVGASKESLSDLLTEEKNVVLTLGDQELTFRKGDWIPESGQNSNSFKSKQKLKKRVQELEEENNLLRLKYEMMLNMLTEATAERHIQQKGFDKLTT</sequence>
<dbReference type="AlphaFoldDB" id="A0A9P0DQP5"/>
<evidence type="ECO:0000256" key="1">
    <source>
        <dbReference type="SAM" id="Coils"/>
    </source>
</evidence>
<name>A0A9P0DQP5_PHACE</name>
<reference evidence="3" key="1">
    <citation type="submission" date="2022-01" db="EMBL/GenBank/DDBJ databases">
        <authorList>
            <person name="King R."/>
        </authorList>
    </citation>
    <scope>NUCLEOTIDE SEQUENCE</scope>
</reference>
<evidence type="ECO:0000313" key="4">
    <source>
        <dbReference type="Proteomes" id="UP001153737"/>
    </source>
</evidence>
<feature type="region of interest" description="Disordered" evidence="2">
    <location>
        <begin position="1"/>
        <end position="26"/>
    </location>
</feature>
<dbReference type="CDD" id="cd07429">
    <property type="entry name" value="Cby_like"/>
    <property type="match status" value="1"/>
</dbReference>
<accession>A0A9P0DQP5</accession>
<dbReference type="Proteomes" id="UP001153737">
    <property type="component" value="Chromosome 4"/>
</dbReference>
<proteinExistence type="predicted"/>
<organism evidence="3 4">
    <name type="scientific">Phaedon cochleariae</name>
    <name type="common">Mustard beetle</name>
    <dbReference type="NCBI Taxonomy" id="80249"/>
    <lineage>
        <taxon>Eukaryota</taxon>
        <taxon>Metazoa</taxon>
        <taxon>Ecdysozoa</taxon>
        <taxon>Arthropoda</taxon>
        <taxon>Hexapoda</taxon>
        <taxon>Insecta</taxon>
        <taxon>Pterygota</taxon>
        <taxon>Neoptera</taxon>
        <taxon>Endopterygota</taxon>
        <taxon>Coleoptera</taxon>
        <taxon>Polyphaga</taxon>
        <taxon>Cucujiformia</taxon>
        <taxon>Chrysomeloidea</taxon>
        <taxon>Chrysomelidae</taxon>
        <taxon>Chrysomelinae</taxon>
        <taxon>Chrysomelini</taxon>
        <taxon>Phaedon</taxon>
    </lineage>
</organism>
<dbReference type="InterPro" id="IPR028118">
    <property type="entry name" value="Chibby_fam"/>
</dbReference>
<dbReference type="Pfam" id="PF14645">
    <property type="entry name" value="Chibby"/>
    <property type="match status" value="1"/>
</dbReference>
<keyword evidence="1" id="KW-0175">Coiled coil</keyword>